<accession>A0A9W7EAN0</accession>
<evidence type="ECO:0000313" key="2">
    <source>
        <dbReference type="EMBL" id="GMH69088.1"/>
    </source>
</evidence>
<dbReference type="Proteomes" id="UP001162640">
    <property type="component" value="Unassembled WGS sequence"/>
</dbReference>
<evidence type="ECO:0000313" key="3">
    <source>
        <dbReference type="Proteomes" id="UP001162640"/>
    </source>
</evidence>
<name>A0A9W7EAN0_9STRA</name>
<evidence type="ECO:0000256" key="1">
    <source>
        <dbReference type="SAM" id="MobiDB-lite"/>
    </source>
</evidence>
<sequence length="331" mass="37589">MPTKRMLSRGASSRSGGFGGTMHGTFRDKTMTTPRPKSHRVNLDRVLEFLFPAGFQHPLVAGRLIAYGMYGPLDDNLCLHSGEKGMHVVQGYELDTMCDQFEKEDIMQVYISKKRPLASLNPAEKAEMLEGAHRSTKTTHGKLPSQMSNKQMPAFSQEQIVEMFKPLERDEDGLISFHDMQQEIVKFRHDRIRMLREMDIHGKIKDPPAWIMIETDPQLKATKMREKYSIELSDEMKRTKNIANRKLGGPGRGRALVSDYVAPPTMFIKNEGFTPNEAAGFTNKMLSTRVYKMANLGPDMHDPGLVQNVYLMRQAAGRARKDVAPWAQVYK</sequence>
<organism evidence="2 3">
    <name type="scientific">Triparma laevis f. inornata</name>
    <dbReference type="NCBI Taxonomy" id="1714386"/>
    <lineage>
        <taxon>Eukaryota</taxon>
        <taxon>Sar</taxon>
        <taxon>Stramenopiles</taxon>
        <taxon>Ochrophyta</taxon>
        <taxon>Bolidophyceae</taxon>
        <taxon>Parmales</taxon>
        <taxon>Triparmaceae</taxon>
        <taxon>Triparma</taxon>
    </lineage>
</organism>
<reference evidence="3" key="1">
    <citation type="journal article" date="2023" name="Commun. Biol.">
        <title>Genome analysis of Parmales, the sister group of diatoms, reveals the evolutionary specialization of diatoms from phago-mixotrophs to photoautotrophs.</title>
        <authorList>
            <person name="Ban H."/>
            <person name="Sato S."/>
            <person name="Yoshikawa S."/>
            <person name="Yamada K."/>
            <person name="Nakamura Y."/>
            <person name="Ichinomiya M."/>
            <person name="Sato N."/>
            <person name="Blanc-Mathieu R."/>
            <person name="Endo H."/>
            <person name="Kuwata A."/>
            <person name="Ogata H."/>
        </authorList>
    </citation>
    <scope>NUCLEOTIDE SEQUENCE [LARGE SCALE GENOMIC DNA]</scope>
</reference>
<feature type="region of interest" description="Disordered" evidence="1">
    <location>
        <begin position="1"/>
        <end position="38"/>
    </location>
</feature>
<protein>
    <recommendedName>
        <fullName evidence="4">EF-hand domain-containing protein</fullName>
    </recommendedName>
</protein>
<proteinExistence type="predicted"/>
<dbReference type="EMBL" id="BLQM01000145">
    <property type="protein sequence ID" value="GMH69088.1"/>
    <property type="molecule type" value="Genomic_DNA"/>
</dbReference>
<comment type="caution">
    <text evidence="2">The sequence shown here is derived from an EMBL/GenBank/DDBJ whole genome shotgun (WGS) entry which is preliminary data.</text>
</comment>
<evidence type="ECO:0008006" key="4">
    <source>
        <dbReference type="Google" id="ProtNLM"/>
    </source>
</evidence>
<dbReference type="AlphaFoldDB" id="A0A9W7EAN0"/>
<gene>
    <name evidence="2" type="ORF">TL16_g05074</name>
</gene>